<gene>
    <name evidence="3" type="primary">yncG</name>
    <name evidence="3" type="ORF">KOSB73_260207</name>
</gene>
<reference evidence="4" key="1">
    <citation type="submission" date="2017-08" db="EMBL/GenBank/DDBJ databases">
        <authorList>
            <person name="Brisse S."/>
        </authorList>
    </citation>
    <scope>NUCLEOTIDE SEQUENCE [LARGE SCALE GENOMIC DNA]</scope>
    <source>
        <strain evidence="4">06D021</strain>
    </source>
</reference>
<feature type="domain" description="GST C-terminal" evidence="2">
    <location>
        <begin position="105"/>
        <end position="224"/>
    </location>
</feature>
<name>A0A285B3S8_9ENTR</name>
<accession>A0A285B3S8</accession>
<sequence length="224" mass="25070">MAKPAAAALLCGEFTRAQNMITVYGVPGWGSTISELMLTLADIPYYFVNVEGFDQPGPQRDRLKQINPLCQVPTLTLADGSVMTETAAIALMILDRRPDLAPAPGSPQRHAFQRLLIWLVANVYPTFTFADYPERWAADAPEQLRESCIRYRKSLYLWLEQQLAAAPYALGAGITLLDCYIAAMCAWGPRREWFAAHTPKFVAVADAVYRHPKLQSVLRRNELI</sequence>
<proteinExistence type="predicted"/>
<protein>
    <submittedName>
        <fullName evidence="3">Putative enzyme with similarity with GST</fullName>
    </submittedName>
</protein>
<dbReference type="PROSITE" id="PS50404">
    <property type="entry name" value="GST_NTER"/>
    <property type="match status" value="1"/>
</dbReference>
<dbReference type="InterPro" id="IPR036282">
    <property type="entry name" value="Glutathione-S-Trfase_C_sf"/>
</dbReference>
<organism evidence="3 4">
    <name type="scientific">Klebsiella grimontii</name>
    <dbReference type="NCBI Taxonomy" id="2058152"/>
    <lineage>
        <taxon>Bacteria</taxon>
        <taxon>Pseudomonadati</taxon>
        <taxon>Pseudomonadota</taxon>
        <taxon>Gammaproteobacteria</taxon>
        <taxon>Enterobacterales</taxon>
        <taxon>Enterobacteriaceae</taxon>
        <taxon>Klebsiella/Raoultella group</taxon>
        <taxon>Klebsiella</taxon>
    </lineage>
</organism>
<dbReference type="InterPro" id="IPR010987">
    <property type="entry name" value="Glutathione-S-Trfase_C-like"/>
</dbReference>
<dbReference type="InterPro" id="IPR036249">
    <property type="entry name" value="Thioredoxin-like_sf"/>
</dbReference>
<dbReference type="AlphaFoldDB" id="A0A285B3S8"/>
<dbReference type="InterPro" id="IPR004045">
    <property type="entry name" value="Glutathione_S-Trfase_N"/>
</dbReference>
<feature type="domain" description="GST N-terminal" evidence="1">
    <location>
        <begin position="18"/>
        <end position="101"/>
    </location>
</feature>
<dbReference type="PROSITE" id="PS50405">
    <property type="entry name" value="GST_CTER"/>
    <property type="match status" value="1"/>
</dbReference>
<dbReference type="Proteomes" id="UP000220639">
    <property type="component" value="Unassembled WGS sequence"/>
</dbReference>
<dbReference type="SUPFAM" id="SSF52833">
    <property type="entry name" value="Thioredoxin-like"/>
    <property type="match status" value="1"/>
</dbReference>
<dbReference type="PANTHER" id="PTHR44051:SF8">
    <property type="entry name" value="GLUTATHIONE S-TRANSFERASE GSTA"/>
    <property type="match status" value="1"/>
</dbReference>
<evidence type="ECO:0000313" key="4">
    <source>
        <dbReference type="Proteomes" id="UP000220639"/>
    </source>
</evidence>
<dbReference type="CDD" id="cd03057">
    <property type="entry name" value="GST_N_Beta"/>
    <property type="match status" value="1"/>
</dbReference>
<evidence type="ECO:0000259" key="2">
    <source>
        <dbReference type="PROSITE" id="PS50405"/>
    </source>
</evidence>
<dbReference type="EMBL" id="FZTC01000019">
    <property type="protein sequence ID" value="SNU35483.1"/>
    <property type="molecule type" value="Genomic_DNA"/>
</dbReference>
<dbReference type="PANTHER" id="PTHR44051">
    <property type="entry name" value="GLUTATHIONE S-TRANSFERASE-RELATED"/>
    <property type="match status" value="1"/>
</dbReference>
<dbReference type="Gene3D" id="1.20.1050.10">
    <property type="match status" value="1"/>
</dbReference>
<dbReference type="Gene3D" id="3.40.30.10">
    <property type="entry name" value="Glutaredoxin"/>
    <property type="match status" value="1"/>
</dbReference>
<dbReference type="SUPFAM" id="SSF47616">
    <property type="entry name" value="GST C-terminal domain-like"/>
    <property type="match status" value="1"/>
</dbReference>
<evidence type="ECO:0000259" key="1">
    <source>
        <dbReference type="PROSITE" id="PS50404"/>
    </source>
</evidence>
<dbReference type="Pfam" id="PF13409">
    <property type="entry name" value="GST_N_2"/>
    <property type="match status" value="1"/>
</dbReference>
<evidence type="ECO:0000313" key="3">
    <source>
        <dbReference type="EMBL" id="SNU35483.1"/>
    </source>
</evidence>